<dbReference type="AlphaFoldDB" id="A0A1H4IHQ2"/>
<evidence type="ECO:0000313" key="1">
    <source>
        <dbReference type="EMBL" id="SEB33443.1"/>
    </source>
</evidence>
<organism evidence="1 2">
    <name type="scientific">Rhodococcus koreensis</name>
    <dbReference type="NCBI Taxonomy" id="99653"/>
    <lineage>
        <taxon>Bacteria</taxon>
        <taxon>Bacillati</taxon>
        <taxon>Actinomycetota</taxon>
        <taxon>Actinomycetes</taxon>
        <taxon>Mycobacteriales</taxon>
        <taxon>Nocardiaceae</taxon>
        <taxon>Rhodococcus</taxon>
    </lineage>
</organism>
<protein>
    <submittedName>
        <fullName evidence="1">Uncharacterized protein</fullName>
    </submittedName>
</protein>
<name>A0A1H4IHQ2_9NOCA</name>
<dbReference type="RefSeq" id="WP_072951693.1">
    <property type="nucleotide sequence ID" value="NZ_FNSV01000004.1"/>
</dbReference>
<dbReference type="Proteomes" id="UP000183561">
    <property type="component" value="Unassembled WGS sequence"/>
</dbReference>
<sequence length="158" mass="17400">MGQGDDPRIRVMGSVIWRWSRFDGLANHHLEQILQRGGFLDGDITDPEAVNRAVRVAVENPATVAELDDWTQRAANRCAGAPTSDLRLEDSIGYLTERLDAVPLTPEMIDECLRKVAAVDDQIVGAKDLPELAHPDATTTALLWRYVEARGRVLAASL</sequence>
<proteinExistence type="predicted"/>
<dbReference type="EMBL" id="FNSV01000004">
    <property type="protein sequence ID" value="SEB33443.1"/>
    <property type="molecule type" value="Genomic_DNA"/>
</dbReference>
<dbReference type="OrthoDB" id="4474384at2"/>
<gene>
    <name evidence="1" type="ORF">SAMN04490239_0731</name>
</gene>
<accession>A0A1H4IHQ2</accession>
<evidence type="ECO:0000313" key="2">
    <source>
        <dbReference type="Proteomes" id="UP000183561"/>
    </source>
</evidence>
<reference evidence="2" key="1">
    <citation type="submission" date="2016-10" db="EMBL/GenBank/DDBJ databases">
        <authorList>
            <person name="Varghese N."/>
            <person name="Submissions S."/>
        </authorList>
    </citation>
    <scope>NUCLEOTIDE SEQUENCE [LARGE SCALE GENOMIC DNA]</scope>
    <source>
        <strain evidence="2">DSM 44498</strain>
    </source>
</reference>
<keyword evidence="2" id="KW-1185">Reference proteome</keyword>